<dbReference type="InterPro" id="IPR007110">
    <property type="entry name" value="Ig-like_dom"/>
</dbReference>
<dbReference type="InterPro" id="IPR050831">
    <property type="entry name" value="CEA_cell_adhesion"/>
</dbReference>
<dbReference type="InterPro" id="IPR013098">
    <property type="entry name" value="Ig_I-set"/>
</dbReference>
<dbReference type="SUPFAM" id="SSF48726">
    <property type="entry name" value="Immunoglobulin"/>
    <property type="match status" value="2"/>
</dbReference>
<dbReference type="InterPro" id="IPR003598">
    <property type="entry name" value="Ig_sub2"/>
</dbReference>
<feature type="transmembrane region" description="Helical" evidence="5">
    <location>
        <begin position="229"/>
        <end position="251"/>
    </location>
</feature>
<evidence type="ECO:0000256" key="5">
    <source>
        <dbReference type="SAM" id="Phobius"/>
    </source>
</evidence>
<keyword evidence="2" id="KW-0325">Glycoprotein</keyword>
<dbReference type="SMART" id="SM00408">
    <property type="entry name" value="IGc2"/>
    <property type="match status" value="2"/>
</dbReference>
<accession>A0A1Q3FY55</accession>
<protein>
    <submittedName>
        <fullName evidence="8">Putative neuroplastin</fullName>
    </submittedName>
</protein>
<keyword evidence="3" id="KW-0393">Immunoglobulin domain</keyword>
<keyword evidence="5" id="KW-0812">Transmembrane</keyword>
<evidence type="ECO:0000259" key="7">
    <source>
        <dbReference type="PROSITE" id="PS50835"/>
    </source>
</evidence>
<dbReference type="PANTHER" id="PTHR44427">
    <property type="entry name" value="CARCINOEMBRYONIC ANTIGEN-RELATED CELL ADHESION MOLECULE 19"/>
    <property type="match status" value="1"/>
</dbReference>
<dbReference type="PROSITE" id="PS50835">
    <property type="entry name" value="IG_LIKE"/>
    <property type="match status" value="2"/>
</dbReference>
<feature type="domain" description="Ig-like" evidence="7">
    <location>
        <begin position="110"/>
        <end position="221"/>
    </location>
</feature>
<dbReference type="AlphaFoldDB" id="A0A1Q3FY55"/>
<dbReference type="EMBL" id="GFDL01002560">
    <property type="protein sequence ID" value="JAV32485.1"/>
    <property type="molecule type" value="Transcribed_RNA"/>
</dbReference>
<dbReference type="InterPro" id="IPR036179">
    <property type="entry name" value="Ig-like_dom_sf"/>
</dbReference>
<dbReference type="CDD" id="cd00096">
    <property type="entry name" value="Ig"/>
    <property type="match status" value="1"/>
</dbReference>
<proteinExistence type="predicted"/>
<feature type="domain" description="Ig-like" evidence="7">
    <location>
        <begin position="37"/>
        <end position="109"/>
    </location>
</feature>
<dbReference type="Pfam" id="PF07679">
    <property type="entry name" value="I-set"/>
    <property type="match status" value="1"/>
</dbReference>
<evidence type="ECO:0000256" key="1">
    <source>
        <dbReference type="ARBA" id="ARBA00022729"/>
    </source>
</evidence>
<evidence type="ECO:0000256" key="2">
    <source>
        <dbReference type="ARBA" id="ARBA00023180"/>
    </source>
</evidence>
<keyword evidence="1 6" id="KW-0732">Signal</keyword>
<evidence type="ECO:0000256" key="6">
    <source>
        <dbReference type="SAM" id="SignalP"/>
    </source>
</evidence>
<dbReference type="SMART" id="SM00409">
    <property type="entry name" value="IG"/>
    <property type="match status" value="2"/>
</dbReference>
<keyword evidence="5" id="KW-0472">Membrane</keyword>
<evidence type="ECO:0000313" key="8">
    <source>
        <dbReference type="EMBL" id="JAV32485.1"/>
    </source>
</evidence>
<dbReference type="InterPro" id="IPR013783">
    <property type="entry name" value="Ig-like_fold"/>
</dbReference>
<evidence type="ECO:0000256" key="4">
    <source>
        <dbReference type="SAM" id="MobiDB-lite"/>
    </source>
</evidence>
<feature type="signal peptide" evidence="6">
    <location>
        <begin position="1"/>
        <end position="23"/>
    </location>
</feature>
<organism evidence="8">
    <name type="scientific">Culex tarsalis</name>
    <name type="common">Encephalitis mosquito</name>
    <dbReference type="NCBI Taxonomy" id="7177"/>
    <lineage>
        <taxon>Eukaryota</taxon>
        <taxon>Metazoa</taxon>
        <taxon>Ecdysozoa</taxon>
        <taxon>Arthropoda</taxon>
        <taxon>Hexapoda</taxon>
        <taxon>Insecta</taxon>
        <taxon>Pterygota</taxon>
        <taxon>Neoptera</taxon>
        <taxon>Endopterygota</taxon>
        <taxon>Diptera</taxon>
        <taxon>Nematocera</taxon>
        <taxon>Culicoidea</taxon>
        <taxon>Culicidae</taxon>
        <taxon>Culicinae</taxon>
        <taxon>Culicini</taxon>
        <taxon>Culex</taxon>
        <taxon>Culex</taxon>
    </lineage>
</organism>
<reference evidence="8" key="1">
    <citation type="submission" date="2017-01" db="EMBL/GenBank/DDBJ databases">
        <title>A deep insight into the sialotranscriptome of adult male and female Cluex tarsalis mosquitoes.</title>
        <authorList>
            <person name="Ribeiro J.M."/>
            <person name="Moreira F."/>
            <person name="Bernard K.A."/>
            <person name="Calvo E."/>
        </authorList>
    </citation>
    <scope>NUCLEOTIDE SEQUENCE</scope>
    <source>
        <strain evidence="8">Kern County</strain>
        <tissue evidence="8">Salivary glands</tissue>
    </source>
</reference>
<dbReference type="Pfam" id="PF13927">
    <property type="entry name" value="Ig_3"/>
    <property type="match status" value="1"/>
</dbReference>
<feature type="chain" id="PRO_5013066443" evidence="6">
    <location>
        <begin position="24"/>
        <end position="288"/>
    </location>
</feature>
<dbReference type="Gene3D" id="2.60.40.10">
    <property type="entry name" value="Immunoglobulins"/>
    <property type="match status" value="2"/>
</dbReference>
<name>A0A1Q3FY55_CULTA</name>
<sequence>MECKLISRYSPLFVLFLASLVNAQTVSDILHPNYDDPSSSLKYFDIAKALTLGCNITKEGDYELSWAKDGKNVSDVESLKGRFRIIKEEKKFIISRALESDSGMYTCSVPVLNASRTINVLANVIVKFESTEIGKTNMVEGEPLTLHCLAFGSSPRITWIVGNQSLSTGTDHIQLQEDDKGIENARLTISAVTMADYTDYTCEGRNNATDISGKPAHVTITVRIRGKYAALYVFVGIIVEVVVLCIIILICERRRNKTEIEESDTDQSPDQHKNGHNGNASELRQRKS</sequence>
<feature type="region of interest" description="Disordered" evidence="4">
    <location>
        <begin position="258"/>
        <end position="288"/>
    </location>
</feature>
<evidence type="ECO:0000256" key="3">
    <source>
        <dbReference type="ARBA" id="ARBA00023319"/>
    </source>
</evidence>
<dbReference type="InterPro" id="IPR003599">
    <property type="entry name" value="Ig_sub"/>
</dbReference>
<dbReference type="PANTHER" id="PTHR44427:SF1">
    <property type="entry name" value="CARCINOEMBRYONIC ANTIGEN-RELATED CELL ADHESION MOLECULE 1"/>
    <property type="match status" value="1"/>
</dbReference>
<keyword evidence="5" id="KW-1133">Transmembrane helix</keyword>